<dbReference type="EC" id="2.4.-.-" evidence="3"/>
<organism evidence="3 4">
    <name type="scientific">Rhizobium puerariae</name>
    <dbReference type="NCBI Taxonomy" id="1585791"/>
    <lineage>
        <taxon>Bacteria</taxon>
        <taxon>Pseudomonadati</taxon>
        <taxon>Pseudomonadota</taxon>
        <taxon>Alphaproteobacteria</taxon>
        <taxon>Hyphomicrobiales</taxon>
        <taxon>Rhizobiaceae</taxon>
        <taxon>Rhizobium/Agrobacterium group</taxon>
        <taxon>Rhizobium</taxon>
    </lineage>
</organism>
<name>A0ABV6AD59_9HYPH</name>
<accession>A0ABV6AD59</accession>
<keyword evidence="4" id="KW-1185">Reference proteome</keyword>
<dbReference type="InterPro" id="IPR028098">
    <property type="entry name" value="Glyco_trans_4-like_N"/>
</dbReference>
<dbReference type="SUPFAM" id="SSF53756">
    <property type="entry name" value="UDP-Glycosyltransferase/glycogen phosphorylase"/>
    <property type="match status" value="1"/>
</dbReference>
<evidence type="ECO:0000313" key="3">
    <source>
        <dbReference type="EMBL" id="MFB9948039.1"/>
    </source>
</evidence>
<evidence type="ECO:0000259" key="2">
    <source>
        <dbReference type="Pfam" id="PF13439"/>
    </source>
</evidence>
<sequence length="341" mass="38017">MRVHQYIFGKDGGAEKFFVHLVGALARRGVEQTAVMRWNRRWRPDVEAHARVIQSNFRNLSIDRLLLPIRVRLLAEKEKPDAIISWSTRGARLMPAYRGGIKLSRLGDYPTHLGYFKNSDILVCNTPGIADHVRNNLGWDRGVEVISNFTDTAIVAPVARAVADTPEGVPLVMTMARFVKRKRIHLLIEAMAAVPDAYLWIAGEGEEKDALEAVVREHGLENRVRFLGWQKDARPYVAAADIFVMPSSHEPLGNVIFEAWAQGKPVVSSRSEGPSWFMRDGENGLLVDIDDTAGFSHAINQLISDRQLAAKVGEGGRATLVGQFSEEAVANAYIDLFKRKP</sequence>
<dbReference type="GO" id="GO:0016757">
    <property type="term" value="F:glycosyltransferase activity"/>
    <property type="evidence" value="ECO:0007669"/>
    <property type="project" value="UniProtKB-KW"/>
</dbReference>
<comment type="caution">
    <text evidence="3">The sequence shown here is derived from an EMBL/GenBank/DDBJ whole genome shotgun (WGS) entry which is preliminary data.</text>
</comment>
<gene>
    <name evidence="3" type="ORF">ACFFP0_04220</name>
</gene>
<dbReference type="Gene3D" id="3.40.50.2000">
    <property type="entry name" value="Glycogen Phosphorylase B"/>
    <property type="match status" value="2"/>
</dbReference>
<feature type="domain" description="Glycosyltransferase subfamily 4-like N-terminal" evidence="2">
    <location>
        <begin position="12"/>
        <end position="153"/>
    </location>
</feature>
<dbReference type="InterPro" id="IPR001296">
    <property type="entry name" value="Glyco_trans_1"/>
</dbReference>
<proteinExistence type="predicted"/>
<keyword evidence="3" id="KW-0808">Transferase</keyword>
<reference evidence="3 4" key="1">
    <citation type="submission" date="2024-09" db="EMBL/GenBank/DDBJ databases">
        <authorList>
            <person name="Sun Q."/>
            <person name="Mori K."/>
        </authorList>
    </citation>
    <scope>NUCLEOTIDE SEQUENCE [LARGE SCALE GENOMIC DNA]</scope>
    <source>
        <strain evidence="3 4">TBRC 4938</strain>
    </source>
</reference>
<protein>
    <submittedName>
        <fullName evidence="3">Glycosyltransferase</fullName>
        <ecNumber evidence="3">2.4.-.-</ecNumber>
    </submittedName>
</protein>
<dbReference type="RefSeq" id="WP_377256699.1">
    <property type="nucleotide sequence ID" value="NZ_JBHMAA010000006.1"/>
</dbReference>
<dbReference type="Pfam" id="PF00534">
    <property type="entry name" value="Glycos_transf_1"/>
    <property type="match status" value="1"/>
</dbReference>
<dbReference type="PANTHER" id="PTHR12526">
    <property type="entry name" value="GLYCOSYLTRANSFERASE"/>
    <property type="match status" value="1"/>
</dbReference>
<dbReference type="EMBL" id="JBHMAA010000006">
    <property type="protein sequence ID" value="MFB9948039.1"/>
    <property type="molecule type" value="Genomic_DNA"/>
</dbReference>
<evidence type="ECO:0000259" key="1">
    <source>
        <dbReference type="Pfam" id="PF00534"/>
    </source>
</evidence>
<feature type="domain" description="Glycosyl transferase family 1" evidence="1">
    <location>
        <begin position="160"/>
        <end position="317"/>
    </location>
</feature>
<dbReference type="CDD" id="cd03811">
    <property type="entry name" value="GT4_GT28_WabH-like"/>
    <property type="match status" value="1"/>
</dbReference>
<dbReference type="Pfam" id="PF13439">
    <property type="entry name" value="Glyco_transf_4"/>
    <property type="match status" value="1"/>
</dbReference>
<keyword evidence="3" id="KW-0328">Glycosyltransferase</keyword>
<evidence type="ECO:0000313" key="4">
    <source>
        <dbReference type="Proteomes" id="UP001589692"/>
    </source>
</evidence>
<dbReference type="Proteomes" id="UP001589692">
    <property type="component" value="Unassembled WGS sequence"/>
</dbReference>